<keyword evidence="3" id="KW-1185">Reference proteome</keyword>
<feature type="compositionally biased region" description="Polar residues" evidence="1">
    <location>
        <begin position="143"/>
        <end position="152"/>
    </location>
</feature>
<comment type="caution">
    <text evidence="2">The sequence shown here is derived from an EMBL/GenBank/DDBJ whole genome shotgun (WGS) entry which is preliminary data.</text>
</comment>
<accession>A0ABR4A8Z7</accession>
<feature type="compositionally biased region" description="Low complexity" evidence="1">
    <location>
        <begin position="98"/>
        <end position="112"/>
    </location>
</feature>
<gene>
    <name evidence="2" type="ORF">N7G274_005336</name>
</gene>
<feature type="compositionally biased region" description="Low complexity" evidence="1">
    <location>
        <begin position="179"/>
        <end position="194"/>
    </location>
</feature>
<feature type="region of interest" description="Disordered" evidence="1">
    <location>
        <begin position="95"/>
        <end position="117"/>
    </location>
</feature>
<name>A0ABR4A8Z7_9LECA</name>
<feature type="region of interest" description="Disordered" evidence="1">
    <location>
        <begin position="143"/>
        <end position="219"/>
    </location>
</feature>
<dbReference type="Proteomes" id="UP001590950">
    <property type="component" value="Unassembled WGS sequence"/>
</dbReference>
<evidence type="ECO:0000313" key="2">
    <source>
        <dbReference type="EMBL" id="KAL2042148.1"/>
    </source>
</evidence>
<evidence type="ECO:0000313" key="3">
    <source>
        <dbReference type="Proteomes" id="UP001590950"/>
    </source>
</evidence>
<feature type="compositionally biased region" description="Low complexity" evidence="1">
    <location>
        <begin position="160"/>
        <end position="169"/>
    </location>
</feature>
<evidence type="ECO:0000256" key="1">
    <source>
        <dbReference type="SAM" id="MobiDB-lite"/>
    </source>
</evidence>
<organism evidence="2 3">
    <name type="scientific">Stereocaulon virgatum</name>
    <dbReference type="NCBI Taxonomy" id="373712"/>
    <lineage>
        <taxon>Eukaryota</taxon>
        <taxon>Fungi</taxon>
        <taxon>Dikarya</taxon>
        <taxon>Ascomycota</taxon>
        <taxon>Pezizomycotina</taxon>
        <taxon>Lecanoromycetes</taxon>
        <taxon>OSLEUM clade</taxon>
        <taxon>Lecanoromycetidae</taxon>
        <taxon>Lecanorales</taxon>
        <taxon>Lecanorineae</taxon>
        <taxon>Stereocaulaceae</taxon>
        <taxon>Stereocaulon</taxon>
    </lineage>
</organism>
<protein>
    <submittedName>
        <fullName evidence="2">Uncharacterized protein</fullName>
    </submittedName>
</protein>
<reference evidence="2 3" key="1">
    <citation type="submission" date="2024-09" db="EMBL/GenBank/DDBJ databases">
        <title>Rethinking Asexuality: The Enigmatic Case of Functional Sexual Genes in Lepraria (Stereocaulaceae).</title>
        <authorList>
            <person name="Doellman M."/>
            <person name="Sun Y."/>
            <person name="Barcenas-Pena A."/>
            <person name="Lumbsch H.T."/>
            <person name="Grewe F."/>
        </authorList>
    </citation>
    <scope>NUCLEOTIDE SEQUENCE [LARGE SCALE GENOMIC DNA]</scope>
    <source>
        <strain evidence="2 3">Mercado 3170</strain>
    </source>
</reference>
<proteinExistence type="predicted"/>
<dbReference type="EMBL" id="JBEFKJ010000015">
    <property type="protein sequence ID" value="KAL2042148.1"/>
    <property type="molecule type" value="Genomic_DNA"/>
</dbReference>
<sequence length="260" mass="28680">MAATSPKKEFQCKIFAIEFEPCGHVQKLDFVNSDCNYPNTLDHTDHPKVFVKVDAFTPCHFCSAETTTTPELKARVIKLEDMLQQHVTAAGFEEPHTTHASGSATSSSSQQTNPIDTREELQRRISNMEGLLAGGFGVSRTTTATTNINPSQGYGYGSGSSSSSSTPYTTPTPTPTPSTPTISSSSSTTTTTSPQAAPRTLFKHPPPPRPHILRGQSGIRREFFPGVNWEENRLSRKETAKRRDWLRRIYPHGLPIRKYA</sequence>